<keyword evidence="4 5" id="KW-0472">Membrane</keyword>
<dbReference type="PANTHER" id="PTHR43701:SF12">
    <property type="entry name" value="MEMBRANE TRANSPORTER PROTEIN YTNM-RELATED"/>
    <property type="match status" value="1"/>
</dbReference>
<evidence type="ECO:0000256" key="4">
    <source>
        <dbReference type="ARBA" id="ARBA00023136"/>
    </source>
</evidence>
<accession>A0A1F7S2C0</accession>
<dbReference type="AlphaFoldDB" id="A0A1F7S2C0"/>
<sequence length="362" mass="38429">MPAGLENFISLDLISVFEVILLGFIGGVLSGFIGSGGAFFMTPGMMNIGVLGPIAVGSNITHKFGKAMMGSKKHGELGNVDKKLGVFLIFTAAIGINIAVAITTALFAEGGDSHGTGKGAAANLYISLVFVCSLSLVAISMLRDILNTSKEDVGPSRKISDFLSKLRLFPMIYFPVADVKVSLWVLLAVGLATGYMAGTIGVGGFIGVPAMIYVFGIPTAVAAGTELFLAMFMGCWGALNYAFQGMVDIRLTLLLYLGSLLGIYIGAYGTKVVKEVVIRFVTAVIILLCVLSRGIAIPIYMRQLGWMDFNPSYDELFNQTSKLLLFISGFSGVGVILFNVVRAYIRKSKIHASLASLVTPSK</sequence>
<evidence type="ECO:0000313" key="7">
    <source>
        <dbReference type="Proteomes" id="UP000179266"/>
    </source>
</evidence>
<feature type="transmembrane region" description="Helical" evidence="5">
    <location>
        <begin position="321"/>
        <end position="341"/>
    </location>
</feature>
<dbReference type="InterPro" id="IPR002781">
    <property type="entry name" value="TM_pro_TauE-like"/>
</dbReference>
<dbReference type="Pfam" id="PF01925">
    <property type="entry name" value="TauE"/>
    <property type="match status" value="1"/>
</dbReference>
<keyword evidence="5" id="KW-1003">Cell membrane</keyword>
<gene>
    <name evidence="6" type="ORF">A2161_11700</name>
</gene>
<comment type="subcellular location">
    <subcellularLocation>
        <location evidence="5">Cell membrane</location>
        <topology evidence="5">Multi-pass membrane protein</topology>
    </subcellularLocation>
    <subcellularLocation>
        <location evidence="1">Membrane</location>
        <topology evidence="1">Multi-pass membrane protein</topology>
    </subcellularLocation>
</comment>
<comment type="similarity">
    <text evidence="5">Belongs to the 4-toluene sulfonate uptake permease (TSUP) (TC 2.A.102) family.</text>
</comment>
<dbReference type="PANTHER" id="PTHR43701">
    <property type="entry name" value="MEMBRANE TRANSPORTER PROTEIN MJ0441-RELATED"/>
    <property type="match status" value="1"/>
</dbReference>
<evidence type="ECO:0000256" key="2">
    <source>
        <dbReference type="ARBA" id="ARBA00022692"/>
    </source>
</evidence>
<dbReference type="GO" id="GO:0005886">
    <property type="term" value="C:plasma membrane"/>
    <property type="evidence" value="ECO:0007669"/>
    <property type="project" value="UniProtKB-SubCell"/>
</dbReference>
<keyword evidence="2 5" id="KW-0812">Transmembrane</keyword>
<reference evidence="6 7" key="1">
    <citation type="journal article" date="2016" name="Nat. Commun.">
        <title>Thousands of microbial genomes shed light on interconnected biogeochemical processes in an aquifer system.</title>
        <authorList>
            <person name="Anantharaman K."/>
            <person name="Brown C.T."/>
            <person name="Hug L.A."/>
            <person name="Sharon I."/>
            <person name="Castelle C.J."/>
            <person name="Probst A.J."/>
            <person name="Thomas B.C."/>
            <person name="Singh A."/>
            <person name="Wilkins M.J."/>
            <person name="Karaoz U."/>
            <person name="Brodie E.L."/>
            <person name="Williams K.H."/>
            <person name="Hubbard S.S."/>
            <person name="Banfield J.F."/>
        </authorList>
    </citation>
    <scope>NUCLEOTIDE SEQUENCE [LARGE SCALE GENOMIC DNA]</scope>
</reference>
<feature type="transmembrane region" description="Helical" evidence="5">
    <location>
        <begin position="280"/>
        <end position="301"/>
    </location>
</feature>
<dbReference type="InterPro" id="IPR051598">
    <property type="entry name" value="TSUP/Inactive_protease-like"/>
</dbReference>
<organism evidence="6 7">
    <name type="scientific">Candidatus Schekmanbacteria bacterium RBG_13_48_7</name>
    <dbReference type="NCBI Taxonomy" id="1817878"/>
    <lineage>
        <taxon>Bacteria</taxon>
        <taxon>Candidatus Schekmaniibacteriota</taxon>
    </lineage>
</organism>
<evidence type="ECO:0000256" key="3">
    <source>
        <dbReference type="ARBA" id="ARBA00022989"/>
    </source>
</evidence>
<feature type="transmembrane region" description="Helical" evidence="5">
    <location>
        <begin position="120"/>
        <end position="142"/>
    </location>
</feature>
<proteinExistence type="inferred from homology"/>
<feature type="transmembrane region" description="Helical" evidence="5">
    <location>
        <begin position="249"/>
        <end position="268"/>
    </location>
</feature>
<feature type="transmembrane region" description="Helical" evidence="5">
    <location>
        <begin position="86"/>
        <end position="108"/>
    </location>
</feature>
<evidence type="ECO:0000256" key="5">
    <source>
        <dbReference type="RuleBase" id="RU363041"/>
    </source>
</evidence>
<dbReference type="EMBL" id="MGDD01000077">
    <property type="protein sequence ID" value="OGL47394.1"/>
    <property type="molecule type" value="Genomic_DNA"/>
</dbReference>
<name>A0A1F7S2C0_9BACT</name>
<keyword evidence="3 5" id="KW-1133">Transmembrane helix</keyword>
<dbReference type="Proteomes" id="UP000179266">
    <property type="component" value="Unassembled WGS sequence"/>
</dbReference>
<comment type="caution">
    <text evidence="6">The sequence shown here is derived from an EMBL/GenBank/DDBJ whole genome shotgun (WGS) entry which is preliminary data.</text>
</comment>
<feature type="transmembrane region" description="Helical" evidence="5">
    <location>
        <begin position="12"/>
        <end position="33"/>
    </location>
</feature>
<evidence type="ECO:0000256" key="1">
    <source>
        <dbReference type="ARBA" id="ARBA00004141"/>
    </source>
</evidence>
<protein>
    <recommendedName>
        <fullName evidence="5">Probable membrane transporter protein</fullName>
    </recommendedName>
</protein>
<evidence type="ECO:0000313" key="6">
    <source>
        <dbReference type="EMBL" id="OGL47394.1"/>
    </source>
</evidence>